<evidence type="ECO:0000256" key="8">
    <source>
        <dbReference type="ARBA" id="ARBA00022989"/>
    </source>
</evidence>
<evidence type="ECO:0000256" key="3">
    <source>
        <dbReference type="ARBA" id="ARBA00022679"/>
    </source>
</evidence>
<evidence type="ECO:0000313" key="12">
    <source>
        <dbReference type="EMBL" id="ESW16108.1"/>
    </source>
</evidence>
<name>V7BGT5_PHAVU</name>
<dbReference type="InterPro" id="IPR045272">
    <property type="entry name" value="ANXUR1/2-like"/>
</dbReference>
<evidence type="ECO:0000256" key="7">
    <source>
        <dbReference type="ARBA" id="ARBA00022840"/>
    </source>
</evidence>
<evidence type="ECO:0000256" key="4">
    <source>
        <dbReference type="ARBA" id="ARBA00022692"/>
    </source>
</evidence>
<proteinExistence type="predicted"/>
<dbReference type="Pfam" id="PF12819">
    <property type="entry name" value="Malectin_like"/>
    <property type="match status" value="1"/>
</dbReference>
<dbReference type="AlphaFoldDB" id="V7BGT5"/>
<dbReference type="GO" id="GO:0004674">
    <property type="term" value="F:protein serine/threonine kinase activity"/>
    <property type="evidence" value="ECO:0007669"/>
    <property type="project" value="UniProtKB-KW"/>
</dbReference>
<keyword evidence="4" id="KW-0812">Transmembrane</keyword>
<keyword evidence="3" id="KW-0808">Transferase</keyword>
<keyword evidence="5" id="KW-0732">Signal</keyword>
<dbReference type="GO" id="GO:0004714">
    <property type="term" value="F:transmembrane receptor protein tyrosine kinase activity"/>
    <property type="evidence" value="ECO:0007669"/>
    <property type="project" value="InterPro"/>
</dbReference>
<keyword evidence="2" id="KW-0418">Kinase</keyword>
<evidence type="ECO:0000256" key="5">
    <source>
        <dbReference type="ARBA" id="ARBA00022729"/>
    </source>
</evidence>
<keyword evidence="2" id="KW-0723">Serine/threonine-protein kinase</keyword>
<dbReference type="OMA" id="AFMCILM"/>
<evidence type="ECO:0000256" key="2">
    <source>
        <dbReference type="ARBA" id="ARBA00022527"/>
    </source>
</evidence>
<dbReference type="OrthoDB" id="735844at2759"/>
<evidence type="ECO:0000256" key="6">
    <source>
        <dbReference type="ARBA" id="ARBA00022741"/>
    </source>
</evidence>
<dbReference type="InterPro" id="IPR024788">
    <property type="entry name" value="Malectin-like_Carb-bd_dom"/>
</dbReference>
<protein>
    <recommendedName>
        <fullName evidence="11">Malectin-like domain-containing protein</fullName>
    </recommendedName>
</protein>
<evidence type="ECO:0000259" key="11">
    <source>
        <dbReference type="Pfam" id="PF12819"/>
    </source>
</evidence>
<dbReference type="PANTHER" id="PTHR34590:SF6">
    <property type="entry name" value="RECEPTOR-LIKE KINASE"/>
    <property type="match status" value="1"/>
</dbReference>
<keyword evidence="10" id="KW-0325">Glycoprotein</keyword>
<evidence type="ECO:0000256" key="9">
    <source>
        <dbReference type="ARBA" id="ARBA00023136"/>
    </source>
</evidence>
<evidence type="ECO:0000256" key="1">
    <source>
        <dbReference type="ARBA" id="ARBA00004479"/>
    </source>
</evidence>
<keyword evidence="7" id="KW-0067">ATP-binding</keyword>
<dbReference type="GO" id="GO:0005524">
    <property type="term" value="F:ATP binding"/>
    <property type="evidence" value="ECO:0007669"/>
    <property type="project" value="UniProtKB-KW"/>
</dbReference>
<keyword evidence="13" id="KW-1185">Reference proteome</keyword>
<dbReference type="GO" id="GO:0016020">
    <property type="term" value="C:membrane"/>
    <property type="evidence" value="ECO:0007669"/>
    <property type="project" value="UniProtKB-SubCell"/>
</dbReference>
<evidence type="ECO:0000256" key="10">
    <source>
        <dbReference type="ARBA" id="ARBA00023180"/>
    </source>
</evidence>
<evidence type="ECO:0000313" key="13">
    <source>
        <dbReference type="Proteomes" id="UP000000226"/>
    </source>
</evidence>
<comment type="subcellular location">
    <subcellularLocation>
        <location evidence="1">Membrane</location>
        <topology evidence="1">Single-pass type I membrane protein</topology>
    </subcellularLocation>
</comment>
<dbReference type="Gene3D" id="2.60.120.430">
    <property type="entry name" value="Galactose-binding lectin"/>
    <property type="match status" value="1"/>
</dbReference>
<organism evidence="12 13">
    <name type="scientific">Phaseolus vulgaris</name>
    <name type="common">Kidney bean</name>
    <name type="synonym">French bean</name>
    <dbReference type="NCBI Taxonomy" id="3885"/>
    <lineage>
        <taxon>Eukaryota</taxon>
        <taxon>Viridiplantae</taxon>
        <taxon>Streptophyta</taxon>
        <taxon>Embryophyta</taxon>
        <taxon>Tracheophyta</taxon>
        <taxon>Spermatophyta</taxon>
        <taxon>Magnoliopsida</taxon>
        <taxon>eudicotyledons</taxon>
        <taxon>Gunneridae</taxon>
        <taxon>Pentapetalae</taxon>
        <taxon>rosids</taxon>
        <taxon>fabids</taxon>
        <taxon>Fabales</taxon>
        <taxon>Fabaceae</taxon>
        <taxon>Papilionoideae</taxon>
        <taxon>50 kb inversion clade</taxon>
        <taxon>NPAAA clade</taxon>
        <taxon>indigoferoid/millettioid clade</taxon>
        <taxon>Phaseoleae</taxon>
        <taxon>Phaseolus</taxon>
    </lineage>
</organism>
<accession>V7BGT5</accession>
<reference evidence="13" key="1">
    <citation type="journal article" date="2014" name="Nat. Genet.">
        <title>A reference genome for common bean and genome-wide analysis of dual domestications.</title>
        <authorList>
            <person name="Schmutz J."/>
            <person name="McClean P.E."/>
            <person name="Mamidi S."/>
            <person name="Wu G.A."/>
            <person name="Cannon S.B."/>
            <person name="Grimwood J."/>
            <person name="Jenkins J."/>
            <person name="Shu S."/>
            <person name="Song Q."/>
            <person name="Chavarro C."/>
            <person name="Torres-Torres M."/>
            <person name="Geffroy V."/>
            <person name="Moghaddam S.M."/>
            <person name="Gao D."/>
            <person name="Abernathy B."/>
            <person name="Barry K."/>
            <person name="Blair M."/>
            <person name="Brick M.A."/>
            <person name="Chovatia M."/>
            <person name="Gepts P."/>
            <person name="Goodstein D.M."/>
            <person name="Gonzales M."/>
            <person name="Hellsten U."/>
            <person name="Hyten D.L."/>
            <person name="Jia G."/>
            <person name="Kelly J.D."/>
            <person name="Kudrna D."/>
            <person name="Lee R."/>
            <person name="Richard M.M."/>
            <person name="Miklas P.N."/>
            <person name="Osorno J.M."/>
            <person name="Rodrigues J."/>
            <person name="Thareau V."/>
            <person name="Urrea C.A."/>
            <person name="Wang M."/>
            <person name="Yu Y."/>
            <person name="Zhang M."/>
            <person name="Wing R.A."/>
            <person name="Cregan P.B."/>
            <person name="Rokhsar D.S."/>
            <person name="Jackson S.A."/>
        </authorList>
    </citation>
    <scope>NUCLEOTIDE SEQUENCE [LARGE SCALE GENOMIC DNA]</scope>
    <source>
        <strain evidence="13">cv. G19833</strain>
    </source>
</reference>
<dbReference type="STRING" id="3885.V7BGT5"/>
<keyword evidence="6" id="KW-0547">Nucleotide-binding</keyword>
<sequence>MPLYINLRTNKTIPILTVVINGISYEATASTGFPYTLNLIFHSLNLLSTLSDNIALLSTLLLLLSPRYLPHQLWVFASPARYSFPIIDKGNNILRFHFHPLNFSNINLGQAHNFTRLASGFRNPRIVEYQVWVDADNLVVVFVSNKDSKLAFVNAIKVISIPKDLVPDTTQYLSQSKVEKFEGLNKQSLEVVYRVSVGGVKITPFNDSLWRTWIPDDEFFKTRVGSEKLYFGGRIKYRVGGASREVGPDNVYNSVRLIKSKNDFVPCVNMTWVFLIVGGYKYLVRLHFCDIASISLVLLSMYLDLSYITKSLASPFYTNFLVDGGDGVLSVSVCPSRSSMLHLIDGILNAVEVMKLKNSLSSLDGEVCADFVIKSWSKGNRYIVISYI</sequence>
<dbReference type="PANTHER" id="PTHR34590">
    <property type="entry name" value="OS03G0124300 PROTEIN-RELATED"/>
    <property type="match status" value="1"/>
</dbReference>
<feature type="domain" description="Malectin-like" evidence="11">
    <location>
        <begin position="124"/>
        <end position="355"/>
    </location>
</feature>
<dbReference type="EMBL" id="CM002294">
    <property type="protein sequence ID" value="ESW16108.1"/>
    <property type="molecule type" value="Genomic_DNA"/>
</dbReference>
<keyword evidence="8" id="KW-1133">Transmembrane helix</keyword>
<keyword evidence="9" id="KW-0472">Membrane</keyword>
<gene>
    <name evidence="12" type="ORF">PHAVU_007G129900g</name>
</gene>
<dbReference type="Proteomes" id="UP000000226">
    <property type="component" value="Chromosome 7"/>
</dbReference>
<dbReference type="Gramene" id="ESW16108">
    <property type="protein sequence ID" value="ESW16108"/>
    <property type="gene ID" value="PHAVU_007G129900g"/>
</dbReference>
<dbReference type="eggNOG" id="KOG1187">
    <property type="taxonomic scope" value="Eukaryota"/>
</dbReference>